<name>A0A418M1V9_9BACT</name>
<dbReference type="RefSeq" id="WP_119670008.1">
    <property type="nucleotide sequence ID" value="NZ_QXED01000007.1"/>
</dbReference>
<proteinExistence type="predicted"/>
<dbReference type="Proteomes" id="UP000283523">
    <property type="component" value="Unassembled WGS sequence"/>
</dbReference>
<comment type="caution">
    <text evidence="1">The sequence shown here is derived from an EMBL/GenBank/DDBJ whole genome shotgun (WGS) entry which is preliminary data.</text>
</comment>
<evidence type="ECO:0000313" key="1">
    <source>
        <dbReference type="EMBL" id="RIV19722.1"/>
    </source>
</evidence>
<protein>
    <submittedName>
        <fullName evidence="1">Uncharacterized protein</fullName>
    </submittedName>
</protein>
<gene>
    <name evidence="1" type="ORF">DYU11_22600</name>
</gene>
<sequence>MQDGLYLNKTWVAEVDAALTLQANDLTKPATLQSSISNMFNLPDSVLIRRLLQGAEQLDAGGVHPYRLLPAELIDGGEVTFQGNAELQSFQGGWKINLVRAVRSLFDQLEAKRLTDLDLTRYNHPYTLDAINELAGATDGVVYPCIDYGSMNEGMFPFDTLQPAMYVSTLVSQMLAESGYQPVGDWLTDPLYVRLALPFVEDEPKNKDEQWVDDRTARVTVPNNSPYYYWNIPGFLRPDNRPNQVQAKSLNIILPLMNEGDGSLTSQFRDGKANNFKPDLLSYVADVPMRVRVQASQQIKTTVNYGAMEAILSVEKNGVEAGQAYFSATGPYNLTRAGFDTLSLDTYVDCRAGDQLQIRLQIRQRTAVVNFEYRASLDDFATFASFIPDSTVRNGDSWPVARNLPDMPCIDLLKTIALMQCGTFDVDEVRRTLRLVRLDDVAANMSQAVDWSNRVEESSQPEHVVKLDPYGQLSWCKWKELEDKAYKGYGNGSITSPAANLPAEATLFELPFSPCIDSPRSVPGYGNPILIETRTVSGEGASLKVERKSTTPRLIVMEPSKIVSVSTITVSAEGQTANRTVTLTGCFWGVRPNYLKTTENNFSLSFGPLPAQPYVVTLIIRYFSTLTQVLRRPRLLNVPMQLRPTDIATLDLARPVKLGRVRAGSLDINPTYFYLNKVNNYRSATPTVVTLIPLF</sequence>
<dbReference type="OrthoDB" id="910810at2"/>
<evidence type="ECO:0000313" key="2">
    <source>
        <dbReference type="Proteomes" id="UP000283523"/>
    </source>
</evidence>
<dbReference type="AlphaFoldDB" id="A0A418M1V9"/>
<organism evidence="1 2">
    <name type="scientific">Fibrisoma montanum</name>
    <dbReference type="NCBI Taxonomy" id="2305895"/>
    <lineage>
        <taxon>Bacteria</taxon>
        <taxon>Pseudomonadati</taxon>
        <taxon>Bacteroidota</taxon>
        <taxon>Cytophagia</taxon>
        <taxon>Cytophagales</taxon>
        <taxon>Spirosomataceae</taxon>
        <taxon>Fibrisoma</taxon>
    </lineage>
</organism>
<dbReference type="EMBL" id="QXED01000007">
    <property type="protein sequence ID" value="RIV19722.1"/>
    <property type="molecule type" value="Genomic_DNA"/>
</dbReference>
<reference evidence="1 2" key="1">
    <citation type="submission" date="2018-08" db="EMBL/GenBank/DDBJ databases">
        <title>Fibrisoma montanum sp. nov., isolated from Danxia mountain soil.</title>
        <authorList>
            <person name="Huang Y."/>
        </authorList>
    </citation>
    <scope>NUCLEOTIDE SEQUENCE [LARGE SCALE GENOMIC DNA]</scope>
    <source>
        <strain evidence="1 2">HYT19</strain>
    </source>
</reference>
<keyword evidence="2" id="KW-1185">Reference proteome</keyword>
<accession>A0A418M1V9</accession>